<comment type="caution">
    <text evidence="10">The sequence shown here is derived from an EMBL/GenBank/DDBJ whole genome shotgun (WGS) entry which is preliminary data.</text>
</comment>
<gene>
    <name evidence="10" type="ORF">DSM5745_07731</name>
</gene>
<dbReference type="OrthoDB" id="409189at2759"/>
<organism evidence="10 11">
    <name type="scientific">Aspergillus mulundensis</name>
    <dbReference type="NCBI Taxonomy" id="1810919"/>
    <lineage>
        <taxon>Eukaryota</taxon>
        <taxon>Fungi</taxon>
        <taxon>Dikarya</taxon>
        <taxon>Ascomycota</taxon>
        <taxon>Pezizomycotina</taxon>
        <taxon>Eurotiomycetes</taxon>
        <taxon>Eurotiomycetidae</taxon>
        <taxon>Eurotiales</taxon>
        <taxon>Aspergillaceae</taxon>
        <taxon>Aspergillus</taxon>
        <taxon>Aspergillus subgen. Nidulantes</taxon>
    </lineage>
</organism>
<reference evidence="10 11" key="1">
    <citation type="journal article" date="2018" name="IMA Fungus">
        <title>IMA Genome-F 9: Draft genome sequence of Annulohypoxylon stygium, Aspergillus mulundensis, Berkeleyomyces basicola (syn. Thielaviopsis basicola), Ceratocystis smalleyi, two Cercospora beticola strains, Coleophoma cylindrospora, Fusarium fracticaudum, Phialophora cf. hyalina, and Morchella septimelata.</title>
        <authorList>
            <person name="Wingfield B.D."/>
            <person name="Bills G.F."/>
            <person name="Dong Y."/>
            <person name="Huang W."/>
            <person name="Nel W.J."/>
            <person name="Swalarsk-Parry B.S."/>
            <person name="Vaghefi N."/>
            <person name="Wilken P.M."/>
            <person name="An Z."/>
            <person name="de Beer Z.W."/>
            <person name="De Vos L."/>
            <person name="Chen L."/>
            <person name="Duong T.A."/>
            <person name="Gao Y."/>
            <person name="Hammerbacher A."/>
            <person name="Kikkert J.R."/>
            <person name="Li Y."/>
            <person name="Li H."/>
            <person name="Li K."/>
            <person name="Li Q."/>
            <person name="Liu X."/>
            <person name="Ma X."/>
            <person name="Naidoo K."/>
            <person name="Pethybridge S.J."/>
            <person name="Sun J."/>
            <person name="Steenkamp E.T."/>
            <person name="van der Nest M.A."/>
            <person name="van Wyk S."/>
            <person name="Wingfield M.J."/>
            <person name="Xiong C."/>
            <person name="Yue Q."/>
            <person name="Zhang X."/>
        </authorList>
    </citation>
    <scope>NUCLEOTIDE SEQUENCE [LARGE SCALE GENOMIC DNA]</scope>
    <source>
        <strain evidence="10 11">DSM 5745</strain>
    </source>
</reference>
<dbReference type="Pfam" id="PF00733">
    <property type="entry name" value="Asn_synthase"/>
    <property type="match status" value="1"/>
</dbReference>
<feature type="site" description="Important for beta-aspartyl-AMP intermediate formation" evidence="8">
    <location>
        <position position="391"/>
    </location>
</feature>
<sequence length="698" mass="78636">MCGITAILSLDGGANCPRVDINIDPQVLNHQMDESLELVKHRGPDARGQWFSHDHRVGLGHARFSIIDLSPAGNQPFHDAEETVHAVVNGELYDHEKHRAELAGEYDFTSSSDSEIVIALYRHYGISFLSKLRGEFALVLWDAKRKLFFAARDRYGIKSLYYTIVNNKLLVATEMKSFLPFGWQPEWSVENLLRKGWLWDSKMYFKGVHRLEPGRYLVSRNFESPDVRTYWDMEYPDKRTSCPWTEKDIVLKLRELLLDSVKLRLRADVGVGVYLSGGLDSSAIAGMTKHLIQQGELLGNDVSGDVSKMSCYTIRFGKDSGVDESDVAQRTADWLGVDLHPVTMNEEELASRFENAVWYTEAPIPDVNGMGRVAVGELAHSHGKKVILTGEGSDEHFGGYPDMLSKMFLELDLSWPAPAFGMPESSKPFEAGREAIPPPVNSPASTKRILNNSSVFARVSSFYNLPFAAWTAKHAIPDLDLETAFAEHFGAQTLSHMAEKWHPLNSASYQWTKSILANYILRYIGDGADMVHQIESRPPFLDHRVTEFANQIPPSLKIRYDPVNKVLCEKYILREAMRPFITDEVLNRTKRAYLGPSNYREGGPLHQAVTRLLTEENVKQLGFVDWDQLQEHVVKGFRDGDQRCFRSSLFVAQLVVLSQRFGVRPATDTNSPPVSTETHRARIGSNGAAPMVQITSHL</sequence>
<protein>
    <recommendedName>
        <fullName evidence="9">Glutamine amidotransferase type-2 domain-containing protein</fullName>
    </recommendedName>
</protein>
<keyword evidence="3 5" id="KW-0067">ATP-binding</keyword>
<evidence type="ECO:0000256" key="3">
    <source>
        <dbReference type="ARBA" id="ARBA00022840"/>
    </source>
</evidence>
<dbReference type="GO" id="GO:0006529">
    <property type="term" value="P:asparagine biosynthetic process"/>
    <property type="evidence" value="ECO:0007669"/>
    <property type="project" value="UniProtKB-KW"/>
</dbReference>
<dbReference type="GO" id="GO:0004066">
    <property type="term" value="F:asparagine synthase (glutamine-hydrolyzing) activity"/>
    <property type="evidence" value="ECO:0007669"/>
    <property type="project" value="InterPro"/>
</dbReference>
<dbReference type="InterPro" id="IPR001962">
    <property type="entry name" value="Asn_synthase"/>
</dbReference>
<dbReference type="PIRSF" id="PIRSF001589">
    <property type="entry name" value="Asn_synthetase_glu-h"/>
    <property type="match status" value="1"/>
</dbReference>
<evidence type="ECO:0000259" key="9">
    <source>
        <dbReference type="PROSITE" id="PS51278"/>
    </source>
</evidence>
<dbReference type="InterPro" id="IPR033738">
    <property type="entry name" value="AsnB_N"/>
</dbReference>
<evidence type="ECO:0000256" key="1">
    <source>
        <dbReference type="ARBA" id="ARBA00005752"/>
    </source>
</evidence>
<feature type="binding site" evidence="7">
    <location>
        <position position="113"/>
    </location>
    <ligand>
        <name>L-glutamine</name>
        <dbReference type="ChEBI" id="CHEBI:58359"/>
    </ligand>
</feature>
<dbReference type="GO" id="GO:0005829">
    <property type="term" value="C:cytosol"/>
    <property type="evidence" value="ECO:0007669"/>
    <property type="project" value="TreeGrafter"/>
</dbReference>
<dbReference type="STRING" id="1810919.A0A3D8RES7"/>
<dbReference type="CDD" id="cd01991">
    <property type="entry name" value="Asn_synthase_B_C"/>
    <property type="match status" value="1"/>
</dbReference>
<dbReference type="RefSeq" id="XP_026601779.1">
    <property type="nucleotide sequence ID" value="XM_026749747.1"/>
</dbReference>
<dbReference type="Pfam" id="PF13537">
    <property type="entry name" value="GATase_7"/>
    <property type="match status" value="1"/>
</dbReference>
<dbReference type="InterPro" id="IPR029055">
    <property type="entry name" value="Ntn_hydrolases_N"/>
</dbReference>
<dbReference type="InterPro" id="IPR051786">
    <property type="entry name" value="ASN_synthetase/amidase"/>
</dbReference>
<dbReference type="InterPro" id="IPR006426">
    <property type="entry name" value="Asn_synth_AEB"/>
</dbReference>
<dbReference type="SUPFAM" id="SSF56235">
    <property type="entry name" value="N-terminal nucleophile aminohydrolases (Ntn hydrolases)"/>
    <property type="match status" value="1"/>
</dbReference>
<accession>A0A3D8RES7</accession>
<dbReference type="InterPro" id="IPR014729">
    <property type="entry name" value="Rossmann-like_a/b/a_fold"/>
</dbReference>
<evidence type="ECO:0000256" key="2">
    <source>
        <dbReference type="ARBA" id="ARBA00022741"/>
    </source>
</evidence>
<dbReference type="EMBL" id="PVWQ01000009">
    <property type="protein sequence ID" value="RDW72559.1"/>
    <property type="molecule type" value="Genomic_DNA"/>
</dbReference>
<evidence type="ECO:0000256" key="6">
    <source>
        <dbReference type="PIRSR" id="PIRSR001589-1"/>
    </source>
</evidence>
<dbReference type="InterPro" id="IPR017932">
    <property type="entry name" value="GATase_2_dom"/>
</dbReference>
<feature type="binding site" evidence="7">
    <location>
        <position position="314"/>
    </location>
    <ligand>
        <name>ATP</name>
        <dbReference type="ChEBI" id="CHEBI:30616"/>
    </ligand>
</feature>
<dbReference type="Proteomes" id="UP000256690">
    <property type="component" value="Unassembled WGS sequence"/>
</dbReference>
<dbReference type="AlphaFoldDB" id="A0A3D8RES7"/>
<keyword evidence="11" id="KW-1185">Reference proteome</keyword>
<feature type="active site" description="For GATase activity" evidence="6">
    <location>
        <position position="2"/>
    </location>
</feature>
<dbReference type="GeneID" id="38118101"/>
<comment type="similarity">
    <text evidence="1">Belongs to the asparagine synthetase family.</text>
</comment>
<keyword evidence="4 6" id="KW-0315">Glutamine amidotransferase</keyword>
<dbReference type="FunFam" id="3.60.20.10:FF:000155">
    <property type="entry name" value="Asparagine synthetase (Eurofung)"/>
    <property type="match status" value="1"/>
</dbReference>
<feature type="domain" description="Glutamine amidotransferase type-2" evidence="9">
    <location>
        <begin position="2"/>
        <end position="222"/>
    </location>
</feature>
<keyword evidence="6" id="KW-0061">Asparagine biosynthesis</keyword>
<name>A0A3D8RES7_9EURO</name>
<dbReference type="Gene3D" id="3.40.50.620">
    <property type="entry name" value="HUPs"/>
    <property type="match status" value="1"/>
</dbReference>
<dbReference type="PROSITE" id="PS51278">
    <property type="entry name" value="GATASE_TYPE_2"/>
    <property type="match status" value="1"/>
</dbReference>
<dbReference type="PANTHER" id="PTHR43284">
    <property type="entry name" value="ASPARAGINE SYNTHETASE (GLUTAMINE-HYDROLYZING)"/>
    <property type="match status" value="1"/>
</dbReference>
<evidence type="ECO:0000256" key="7">
    <source>
        <dbReference type="PIRSR" id="PIRSR001589-2"/>
    </source>
</evidence>
<keyword evidence="2 5" id="KW-0547">Nucleotide-binding</keyword>
<proteinExistence type="inferred from homology"/>
<evidence type="ECO:0000256" key="5">
    <source>
        <dbReference type="PIRNR" id="PIRNR001589"/>
    </source>
</evidence>
<dbReference type="Gene3D" id="3.60.20.10">
    <property type="entry name" value="Glutamine Phosphoribosylpyrophosphate, subunit 1, domain 1"/>
    <property type="match status" value="1"/>
</dbReference>
<dbReference type="SUPFAM" id="SSF52402">
    <property type="entry name" value="Adenine nucleotide alpha hydrolases-like"/>
    <property type="match status" value="1"/>
</dbReference>
<evidence type="ECO:0000256" key="4">
    <source>
        <dbReference type="ARBA" id="ARBA00022962"/>
    </source>
</evidence>
<evidence type="ECO:0000313" key="11">
    <source>
        <dbReference type="Proteomes" id="UP000256690"/>
    </source>
</evidence>
<evidence type="ECO:0000313" key="10">
    <source>
        <dbReference type="EMBL" id="RDW72559.1"/>
    </source>
</evidence>
<dbReference type="PANTHER" id="PTHR43284:SF1">
    <property type="entry name" value="ASPARAGINE SYNTHETASE"/>
    <property type="match status" value="1"/>
</dbReference>
<dbReference type="NCBIfam" id="TIGR01536">
    <property type="entry name" value="asn_synth_AEB"/>
    <property type="match status" value="1"/>
</dbReference>
<dbReference type="CDD" id="cd00712">
    <property type="entry name" value="AsnB"/>
    <property type="match status" value="1"/>
</dbReference>
<keyword evidence="6" id="KW-0028">Amino-acid biosynthesis</keyword>
<evidence type="ECO:0000256" key="8">
    <source>
        <dbReference type="PIRSR" id="PIRSR001589-3"/>
    </source>
</evidence>
<dbReference type="GO" id="GO:0005524">
    <property type="term" value="F:ATP binding"/>
    <property type="evidence" value="ECO:0007669"/>
    <property type="project" value="UniProtKB-KW"/>
</dbReference>